<evidence type="ECO:0000313" key="3">
    <source>
        <dbReference type="Proteomes" id="UP000288859"/>
    </source>
</evidence>
<sequence length="82" mass="9164">MTKDENAWPHCGPYGPPYPQPHYKVRSYERLRPPAENPEGTKEGETGPQGDEKDKNSSGDGSSKTEETKTEGEDKAKEDEKK</sequence>
<gene>
    <name evidence="2" type="ORF">B0A52_00431</name>
</gene>
<evidence type="ECO:0000313" key="2">
    <source>
        <dbReference type="EMBL" id="RVX76074.1"/>
    </source>
</evidence>
<evidence type="ECO:0000256" key="1">
    <source>
        <dbReference type="SAM" id="MobiDB-lite"/>
    </source>
</evidence>
<dbReference type="VEuPathDB" id="FungiDB:PV10_01586"/>
<feature type="compositionally biased region" description="Basic and acidic residues" evidence="1">
    <location>
        <begin position="26"/>
        <end position="82"/>
    </location>
</feature>
<dbReference type="Proteomes" id="UP000288859">
    <property type="component" value="Unassembled WGS sequence"/>
</dbReference>
<reference evidence="2 3" key="1">
    <citation type="submission" date="2017-03" db="EMBL/GenBank/DDBJ databases">
        <title>Genomes of endolithic fungi from Antarctica.</title>
        <authorList>
            <person name="Coleine C."/>
            <person name="Masonjones S."/>
            <person name="Stajich J.E."/>
        </authorList>
    </citation>
    <scope>NUCLEOTIDE SEQUENCE [LARGE SCALE GENOMIC DNA]</scope>
    <source>
        <strain evidence="2 3">CCFEE 6314</strain>
    </source>
</reference>
<dbReference type="EMBL" id="NAJM01000001">
    <property type="protein sequence ID" value="RVX76074.1"/>
    <property type="molecule type" value="Genomic_DNA"/>
</dbReference>
<name>A0A438NK19_EXOME</name>
<proteinExistence type="predicted"/>
<comment type="caution">
    <text evidence="2">The sequence shown here is derived from an EMBL/GenBank/DDBJ whole genome shotgun (WGS) entry which is preliminary data.</text>
</comment>
<accession>A0A438NK19</accession>
<protein>
    <submittedName>
        <fullName evidence="2">Uncharacterized protein</fullName>
    </submittedName>
</protein>
<organism evidence="2 3">
    <name type="scientific">Exophiala mesophila</name>
    <name type="common">Black yeast-like fungus</name>
    <dbReference type="NCBI Taxonomy" id="212818"/>
    <lineage>
        <taxon>Eukaryota</taxon>
        <taxon>Fungi</taxon>
        <taxon>Dikarya</taxon>
        <taxon>Ascomycota</taxon>
        <taxon>Pezizomycotina</taxon>
        <taxon>Eurotiomycetes</taxon>
        <taxon>Chaetothyriomycetidae</taxon>
        <taxon>Chaetothyriales</taxon>
        <taxon>Herpotrichiellaceae</taxon>
        <taxon>Exophiala</taxon>
    </lineage>
</organism>
<dbReference type="AlphaFoldDB" id="A0A438NK19"/>
<feature type="region of interest" description="Disordered" evidence="1">
    <location>
        <begin position="1"/>
        <end position="82"/>
    </location>
</feature>